<organism evidence="4 5">
    <name type="scientific">Serendipita indica (strain DSM 11827)</name>
    <name type="common">Root endophyte fungus</name>
    <name type="synonym">Piriformospora indica</name>
    <dbReference type="NCBI Taxonomy" id="1109443"/>
    <lineage>
        <taxon>Eukaryota</taxon>
        <taxon>Fungi</taxon>
        <taxon>Dikarya</taxon>
        <taxon>Basidiomycota</taxon>
        <taxon>Agaricomycotina</taxon>
        <taxon>Agaricomycetes</taxon>
        <taxon>Sebacinales</taxon>
        <taxon>Serendipitaceae</taxon>
        <taxon>Serendipita</taxon>
    </lineage>
</organism>
<evidence type="ECO:0000259" key="3">
    <source>
        <dbReference type="Pfam" id="PF24181"/>
    </source>
</evidence>
<proteinExistence type="predicted"/>
<dbReference type="EMBL" id="CAFZ01000028">
    <property type="protein sequence ID" value="CCA68240.1"/>
    <property type="molecule type" value="Genomic_DNA"/>
</dbReference>
<evidence type="ECO:0000313" key="4">
    <source>
        <dbReference type="EMBL" id="CCA68240.1"/>
    </source>
</evidence>
<dbReference type="Proteomes" id="UP000007148">
    <property type="component" value="Unassembled WGS sequence"/>
</dbReference>
<reference evidence="4 5" key="1">
    <citation type="journal article" date="2011" name="PLoS Pathog.">
        <title>Endophytic Life Strategies Decoded by Genome and Transcriptome Analyses of the Mutualistic Root Symbiont Piriformospora indica.</title>
        <authorList>
            <person name="Zuccaro A."/>
            <person name="Lahrmann U."/>
            <person name="Guldener U."/>
            <person name="Langen G."/>
            <person name="Pfiffi S."/>
            <person name="Biedenkopf D."/>
            <person name="Wong P."/>
            <person name="Samans B."/>
            <person name="Grimm C."/>
            <person name="Basiewicz M."/>
            <person name="Murat C."/>
            <person name="Martin F."/>
            <person name="Kogel K.H."/>
        </authorList>
    </citation>
    <scope>NUCLEOTIDE SEQUENCE [LARGE SCALE GENOMIC DNA]</scope>
    <source>
        <strain evidence="4 5">DSM 11827</strain>
    </source>
</reference>
<gene>
    <name evidence="4" type="ORF">PIIN_02106</name>
</gene>
<dbReference type="OrthoDB" id="49511at2759"/>
<dbReference type="AlphaFoldDB" id="G4TA71"/>
<dbReference type="Pfam" id="PF24173">
    <property type="entry name" value="TPR_TTI1_N"/>
    <property type="match status" value="1"/>
</dbReference>
<dbReference type="InterPro" id="IPR052587">
    <property type="entry name" value="TELO2-interacting_protein_1"/>
</dbReference>
<evidence type="ECO:0000256" key="1">
    <source>
        <dbReference type="SAM" id="MobiDB-lite"/>
    </source>
</evidence>
<dbReference type="SUPFAM" id="SSF48371">
    <property type="entry name" value="ARM repeat"/>
    <property type="match status" value="1"/>
</dbReference>
<dbReference type="InterPro" id="IPR057567">
    <property type="entry name" value="TPR_TTI1_C"/>
</dbReference>
<dbReference type="eggNOG" id="KOG4524">
    <property type="taxonomic scope" value="Eukaryota"/>
</dbReference>
<dbReference type="Pfam" id="PF24181">
    <property type="entry name" value="TPR_TTI1_C"/>
    <property type="match status" value="1"/>
</dbReference>
<dbReference type="InParanoid" id="G4TA71"/>
<name>G4TA71_SERID</name>
<dbReference type="GO" id="GO:0005737">
    <property type="term" value="C:cytoplasm"/>
    <property type="evidence" value="ECO:0007669"/>
    <property type="project" value="TreeGrafter"/>
</dbReference>
<dbReference type="Gene3D" id="1.25.10.10">
    <property type="entry name" value="Leucine-rich Repeat Variant"/>
    <property type="match status" value="1"/>
</dbReference>
<sequence>MPTSTTTLFQKLKAICVPLLENSRLQTGTPPKLASHLDELKTLLCNLSDRRAELDEPLIKYILFALFAIPRQNPIESVPDHILERVLDATALLVTAYWWTMDHKTWQSFVTLCIRALPSADPQAKGKGRKRDEETQLAAVRCLYELLRDHTKDTEVSEEDKTIGAIQLALFAASSIPIMAEVSGALLMVVASNNHKLQTTALNGLLGVVENFFREKYSPNVLPGIVSTLLPLLLKRQGKAHQQGDIVKHCLQVMERVVILSVGDEICFREGALRRARTLDDYASETQEGIGPSTFGGELGSAIKRTPLWLNTASTQLHKAFGGFTLKLAGHPSPMALQALIEFCRSVLLACTEALSQNLQILLLPLVLLTLHDLPAIANLAHKAVLELTTHLKIGHHISQALSKIISDTLQSLPYLISGHNDQLVNGLKILIAAARISSNNRYGSSSTISKILGTTGGIEKWGWSILEVIELSTPNAFYALPNQNVPLLEDAPSERITFPQPVIKSIKDLDSQDFLSELFRSWGFAAGEDALFAVEWFVGFASKGSGAGEVSALWCASRLLEGASECRLDNAGEPNRQGVPNRRPRLERHARWLTKLAASFWERDLEEESGQELPRESSGDTNQVVEYVKGLNTLDELLAIGKNAKASNAGNALESQKILYKAQALQLLAISSSVLETRFATLLLQALYPPLHSFVSANSFLSATAHSTLLYIARSCGFASASNLLLSNFDYALGSVSRYLTRQRLDMHAPRVLVVLVKLVGKGVVDRAADVVEECFERLDDYHGYRIVVEGLVDVLLEVVRAVEREDEPARPRESKVDSLKRNRQQKPEKDIREFIIWLEEYRRPSVQQEKEDFGPAPRRAWGTSESEQNEAEQKQEDDAPKLNPTQTLVQQIVKKSIYFLTHPSPFIRARILLVLTSSVSTLSTIESSLLPSVHAAWPFILNRLNDSEPFVVVEAAELIQALTEHVGEFMDLKIWDDVWPVFRNLIAKLEKADKQSALARRTASHSLGTQSAYTTSHRLYSAVLKTMSRAIADVEVKDSVVWEVLLACRRFLGRDVHEELQALGRRLYLEMAVKNADAVWLTLGGAGASGPDYLNLEHIRENAEMIVAEIE</sequence>
<dbReference type="InterPro" id="IPR049362">
    <property type="entry name" value="TTI1_rpt"/>
</dbReference>
<feature type="region of interest" description="Disordered" evidence="1">
    <location>
        <begin position="849"/>
        <end position="885"/>
    </location>
</feature>
<dbReference type="STRING" id="1109443.G4TA71"/>
<feature type="compositionally biased region" description="Basic and acidic residues" evidence="1">
    <location>
        <begin position="873"/>
        <end position="882"/>
    </location>
</feature>
<comment type="caution">
    <text evidence="4">The sequence shown here is derived from an EMBL/GenBank/DDBJ whole genome shotgun (WGS) entry which is preliminary data.</text>
</comment>
<dbReference type="Pfam" id="PF21547">
    <property type="entry name" value="TTI1"/>
    <property type="match status" value="1"/>
</dbReference>
<dbReference type="HOGENOM" id="CLU_004955_0_0_1"/>
<dbReference type="OMA" id="PHPKKPW"/>
<accession>G4TA71</accession>
<dbReference type="InterPro" id="IPR016024">
    <property type="entry name" value="ARM-type_fold"/>
</dbReference>
<dbReference type="InterPro" id="IPR057566">
    <property type="entry name" value="TPR_TTI1_N"/>
</dbReference>
<evidence type="ECO:0008006" key="6">
    <source>
        <dbReference type="Google" id="ProtNLM"/>
    </source>
</evidence>
<dbReference type="InterPro" id="IPR011989">
    <property type="entry name" value="ARM-like"/>
</dbReference>
<evidence type="ECO:0000259" key="2">
    <source>
        <dbReference type="Pfam" id="PF24173"/>
    </source>
</evidence>
<feature type="domain" description="TTI1 C-terminal TPR" evidence="3">
    <location>
        <begin position="796"/>
        <end position="1082"/>
    </location>
</feature>
<keyword evidence="5" id="KW-1185">Reference proteome</keyword>
<dbReference type="PANTHER" id="PTHR18460:SF3">
    <property type="entry name" value="TELO2-INTERACTING PROTEIN 1 HOMOLOG"/>
    <property type="match status" value="1"/>
</dbReference>
<evidence type="ECO:0000313" key="5">
    <source>
        <dbReference type="Proteomes" id="UP000007148"/>
    </source>
</evidence>
<feature type="domain" description="TTI1 N-terminal TPR" evidence="2">
    <location>
        <begin position="9"/>
        <end position="370"/>
    </location>
</feature>
<dbReference type="PANTHER" id="PTHR18460">
    <property type="entry name" value="TEL2 INTERACTING PROTEIN 1 TTI1 FAMILY MEMBER"/>
    <property type="match status" value="1"/>
</dbReference>
<protein>
    <recommendedName>
        <fullName evidence="6">TEL2-interacting protein 1</fullName>
    </recommendedName>
</protein>